<evidence type="ECO:0000256" key="2">
    <source>
        <dbReference type="SAM" id="Phobius"/>
    </source>
</evidence>
<dbReference type="AlphaFoldDB" id="A0A1B6QD56"/>
<keyword evidence="3" id="KW-0732">Signal</keyword>
<keyword evidence="2" id="KW-0472">Membrane</keyword>
<dbReference type="InterPro" id="IPR003245">
    <property type="entry name" value="Phytocyanin_dom"/>
</dbReference>
<dbReference type="Pfam" id="PF02298">
    <property type="entry name" value="Cu_bind_like"/>
    <property type="match status" value="1"/>
</dbReference>
<dbReference type="GO" id="GO:0005886">
    <property type="term" value="C:plasma membrane"/>
    <property type="evidence" value="ECO:0000318"/>
    <property type="project" value="GO_Central"/>
</dbReference>
<evidence type="ECO:0000313" key="6">
    <source>
        <dbReference type="Proteomes" id="UP000000768"/>
    </source>
</evidence>
<feature type="transmembrane region" description="Helical" evidence="2">
    <location>
        <begin position="182"/>
        <end position="208"/>
    </location>
</feature>
<dbReference type="EMBL" id="CM000761">
    <property type="protein sequence ID" value="KXG35856.1"/>
    <property type="molecule type" value="Genomic_DNA"/>
</dbReference>
<dbReference type="PANTHER" id="PTHR33021">
    <property type="entry name" value="BLUE COPPER PROTEIN"/>
    <property type="match status" value="1"/>
</dbReference>
<proteinExistence type="predicted"/>
<dbReference type="SUPFAM" id="SSF49503">
    <property type="entry name" value="Cupredoxins"/>
    <property type="match status" value="1"/>
</dbReference>
<reference evidence="6" key="2">
    <citation type="journal article" date="2018" name="Plant J.">
        <title>The Sorghum bicolor reference genome: improved assembly, gene annotations, a transcriptome atlas, and signatures of genome organization.</title>
        <authorList>
            <person name="McCormick R.F."/>
            <person name="Truong S.K."/>
            <person name="Sreedasyam A."/>
            <person name="Jenkins J."/>
            <person name="Shu S."/>
            <person name="Sims D."/>
            <person name="Kennedy M."/>
            <person name="Amirebrahimi M."/>
            <person name="Weers B.D."/>
            <person name="McKinley B."/>
            <person name="Mattison A."/>
            <person name="Morishige D.T."/>
            <person name="Grimwood J."/>
            <person name="Schmutz J."/>
            <person name="Mullet J.E."/>
        </authorList>
    </citation>
    <scope>NUCLEOTIDE SEQUENCE [LARGE SCALE GENOMIC DNA]</scope>
    <source>
        <strain evidence="6">cv. BTx623</strain>
    </source>
</reference>
<dbReference type="STRING" id="4558.A0A1B6QD56"/>
<gene>
    <name evidence="5" type="ORF">SORBI_3002G239000</name>
</gene>
<keyword evidence="2" id="KW-0812">Transmembrane</keyword>
<dbReference type="InterPro" id="IPR008972">
    <property type="entry name" value="Cupredoxin"/>
</dbReference>
<organism evidence="5 6">
    <name type="scientific">Sorghum bicolor</name>
    <name type="common">Sorghum</name>
    <name type="synonym">Sorghum vulgare</name>
    <dbReference type="NCBI Taxonomy" id="4558"/>
    <lineage>
        <taxon>Eukaryota</taxon>
        <taxon>Viridiplantae</taxon>
        <taxon>Streptophyta</taxon>
        <taxon>Embryophyta</taxon>
        <taxon>Tracheophyta</taxon>
        <taxon>Spermatophyta</taxon>
        <taxon>Magnoliopsida</taxon>
        <taxon>Liliopsida</taxon>
        <taxon>Poales</taxon>
        <taxon>Poaceae</taxon>
        <taxon>PACMAD clade</taxon>
        <taxon>Panicoideae</taxon>
        <taxon>Andropogonodae</taxon>
        <taxon>Andropogoneae</taxon>
        <taxon>Sorghinae</taxon>
        <taxon>Sorghum</taxon>
    </lineage>
</organism>
<dbReference type="GO" id="GO:0009055">
    <property type="term" value="F:electron transfer activity"/>
    <property type="evidence" value="ECO:0007669"/>
    <property type="project" value="InterPro"/>
</dbReference>
<name>A0A1B6QD56_SORBI</name>
<feature type="signal peptide" evidence="3">
    <location>
        <begin position="1"/>
        <end position="32"/>
    </location>
</feature>
<keyword evidence="2" id="KW-1133">Transmembrane helix</keyword>
<evidence type="ECO:0000256" key="3">
    <source>
        <dbReference type="SAM" id="SignalP"/>
    </source>
</evidence>
<dbReference type="InParanoid" id="A0A1B6QD56"/>
<evidence type="ECO:0000259" key="4">
    <source>
        <dbReference type="PROSITE" id="PS51485"/>
    </source>
</evidence>
<dbReference type="OrthoDB" id="684427at2759"/>
<dbReference type="InterPro" id="IPR039391">
    <property type="entry name" value="Phytocyanin-like"/>
</dbReference>
<dbReference type="PROSITE" id="PS51485">
    <property type="entry name" value="PHYTOCYANIN"/>
    <property type="match status" value="1"/>
</dbReference>
<dbReference type="OMA" id="FAGVIMW"/>
<dbReference type="PANTHER" id="PTHR33021:SF269">
    <property type="entry name" value="PHYTOCYANIN DOMAIN-CONTAINING PROTEIN"/>
    <property type="match status" value="1"/>
</dbReference>
<reference evidence="5 6" key="1">
    <citation type="journal article" date="2009" name="Nature">
        <title>The Sorghum bicolor genome and the diversification of grasses.</title>
        <authorList>
            <person name="Paterson A.H."/>
            <person name="Bowers J.E."/>
            <person name="Bruggmann R."/>
            <person name="Dubchak I."/>
            <person name="Grimwood J."/>
            <person name="Gundlach H."/>
            <person name="Haberer G."/>
            <person name="Hellsten U."/>
            <person name="Mitros T."/>
            <person name="Poliakov A."/>
            <person name="Schmutz J."/>
            <person name="Spannagl M."/>
            <person name="Tang H."/>
            <person name="Wang X."/>
            <person name="Wicker T."/>
            <person name="Bharti A.K."/>
            <person name="Chapman J."/>
            <person name="Feltus F.A."/>
            <person name="Gowik U."/>
            <person name="Grigoriev I.V."/>
            <person name="Lyons E."/>
            <person name="Maher C.A."/>
            <person name="Martis M."/>
            <person name="Narechania A."/>
            <person name="Otillar R.P."/>
            <person name="Penning B.W."/>
            <person name="Salamov A.A."/>
            <person name="Wang Y."/>
            <person name="Zhang L."/>
            <person name="Carpita N.C."/>
            <person name="Freeling M."/>
            <person name="Gingle A.R."/>
            <person name="Hash C.T."/>
            <person name="Keller B."/>
            <person name="Klein P."/>
            <person name="Kresovich S."/>
            <person name="McCann M.C."/>
            <person name="Ming R."/>
            <person name="Peterson D.G."/>
            <person name="Mehboob-ur-Rahman"/>
            <person name="Ware D."/>
            <person name="Westhoff P."/>
            <person name="Mayer K.F."/>
            <person name="Messing J."/>
            <person name="Rokhsar D.S."/>
        </authorList>
    </citation>
    <scope>NUCLEOTIDE SEQUENCE [LARGE SCALE GENOMIC DNA]</scope>
    <source>
        <strain evidence="6">cv. BTx623</strain>
    </source>
</reference>
<evidence type="ECO:0000313" key="5">
    <source>
        <dbReference type="EMBL" id="KXG35856.1"/>
    </source>
</evidence>
<sequence length="221" mass="23711">MAGLRFTVLLTAYSFGVLLLLLLAASASSASASRPPAVYFVGDEWRTAPASNGGTHKTLSKWAMRHRFYVGDVLDFKRSNDSVLLVRWRDYKRCSAASPPARRFADGGDTRLKLAHPGLFYFISGAPARCEAGQRMVLRVVDARSSLGGDGAPTLAPAPAPGPWTMEPTNVTNPPSDRPIPVWFKLLAPALLGFLAGCSFAGVIMWLCMNCAAAVLDKLGL</sequence>
<keyword evidence="6" id="KW-1185">Reference proteome</keyword>
<feature type="chain" id="PRO_5008589554" description="Phytocyanin domain-containing protein" evidence="3">
    <location>
        <begin position="33"/>
        <end position="221"/>
    </location>
</feature>
<dbReference type="Gene3D" id="2.60.40.420">
    <property type="entry name" value="Cupredoxins - blue copper proteins"/>
    <property type="match status" value="1"/>
</dbReference>
<accession>A0A1B6QD56</accession>
<dbReference type="Gramene" id="KXG35856">
    <property type="protein sequence ID" value="KXG35856"/>
    <property type="gene ID" value="SORBI_3002G239000"/>
</dbReference>
<dbReference type="Proteomes" id="UP000000768">
    <property type="component" value="Chromosome 2"/>
</dbReference>
<feature type="domain" description="Phytocyanin" evidence="4">
    <location>
        <begin position="37"/>
        <end position="142"/>
    </location>
</feature>
<evidence type="ECO:0000256" key="1">
    <source>
        <dbReference type="SAM" id="MobiDB-lite"/>
    </source>
</evidence>
<protein>
    <recommendedName>
        <fullName evidence="4">Phytocyanin domain-containing protein</fullName>
    </recommendedName>
</protein>
<feature type="region of interest" description="Disordered" evidence="1">
    <location>
        <begin position="151"/>
        <end position="172"/>
    </location>
</feature>